<dbReference type="SUPFAM" id="SSF52540">
    <property type="entry name" value="P-loop containing nucleoside triphosphate hydrolases"/>
    <property type="match status" value="1"/>
</dbReference>
<dbReference type="InterPro" id="IPR011990">
    <property type="entry name" value="TPR-like_helical_dom_sf"/>
</dbReference>
<dbReference type="SMART" id="SM00382">
    <property type="entry name" value="AAA"/>
    <property type="match status" value="1"/>
</dbReference>
<dbReference type="NCBIfam" id="TIGR03922">
    <property type="entry name" value="T7SS_EccA"/>
    <property type="match status" value="1"/>
</dbReference>
<dbReference type="FunFam" id="3.40.50.300:FF:000216">
    <property type="entry name" value="Type VII secretion ATPase EccA"/>
    <property type="match status" value="1"/>
</dbReference>
<dbReference type="Gene3D" id="1.25.40.10">
    <property type="entry name" value="Tetratricopeptide repeat domain"/>
    <property type="match status" value="1"/>
</dbReference>
<protein>
    <recommendedName>
        <fullName evidence="7">AAA+ ATPase domain-containing protein</fullName>
    </recommendedName>
</protein>
<dbReference type="InterPro" id="IPR003593">
    <property type="entry name" value="AAA+_ATPase"/>
</dbReference>
<dbReference type="EMBL" id="FLQS01000089">
    <property type="protein sequence ID" value="SBS79758.1"/>
    <property type="molecule type" value="Genomic_DNA"/>
</dbReference>
<organism evidence="8">
    <name type="scientific">uncultured Mycobacterium sp</name>
    <dbReference type="NCBI Taxonomy" id="171292"/>
    <lineage>
        <taxon>Bacteria</taxon>
        <taxon>Bacillati</taxon>
        <taxon>Actinomycetota</taxon>
        <taxon>Actinomycetes</taxon>
        <taxon>Mycobacteriales</taxon>
        <taxon>Mycobacteriaceae</taxon>
        <taxon>Mycobacterium</taxon>
        <taxon>environmental samples</taxon>
    </lineage>
</organism>
<keyword evidence="6" id="KW-0175">Coiled coil</keyword>
<dbReference type="CDD" id="cd00009">
    <property type="entry name" value="AAA"/>
    <property type="match status" value="1"/>
</dbReference>
<evidence type="ECO:0000256" key="4">
    <source>
        <dbReference type="ARBA" id="ARBA00022741"/>
    </source>
</evidence>
<name>A0A1Y5PV16_9MYCO</name>
<accession>A0A1Y5PV16</accession>
<proteinExistence type="inferred from homology"/>
<keyword evidence="3" id="KW-0963">Cytoplasm</keyword>
<comment type="similarity">
    <text evidence="2">Belongs to the CbxX/CfxQ family.</text>
</comment>
<dbReference type="InterPro" id="IPR023835">
    <property type="entry name" value="T7SS_EccA"/>
</dbReference>
<dbReference type="GO" id="GO:0005737">
    <property type="term" value="C:cytoplasm"/>
    <property type="evidence" value="ECO:0007669"/>
    <property type="project" value="UniProtKB-SubCell"/>
</dbReference>
<evidence type="ECO:0000256" key="3">
    <source>
        <dbReference type="ARBA" id="ARBA00022490"/>
    </source>
</evidence>
<comment type="subcellular location">
    <subcellularLocation>
        <location evidence="1">Cytoplasm</location>
    </subcellularLocation>
</comment>
<dbReference type="Pfam" id="PF21545">
    <property type="entry name" value="T7SS_EccA1_N"/>
    <property type="match status" value="1"/>
</dbReference>
<evidence type="ECO:0000256" key="5">
    <source>
        <dbReference type="ARBA" id="ARBA00022840"/>
    </source>
</evidence>
<keyword evidence="5" id="KW-0067">ATP-binding</keyword>
<evidence type="ECO:0000256" key="6">
    <source>
        <dbReference type="SAM" id="Coils"/>
    </source>
</evidence>
<reference evidence="8" key="1">
    <citation type="submission" date="2016-03" db="EMBL/GenBank/DDBJ databases">
        <authorList>
            <person name="Ploux O."/>
        </authorList>
    </citation>
    <scope>NUCLEOTIDE SEQUENCE</scope>
    <source>
        <strain evidence="8">UC10</strain>
    </source>
</reference>
<dbReference type="GO" id="GO:0016887">
    <property type="term" value="F:ATP hydrolysis activity"/>
    <property type="evidence" value="ECO:0007669"/>
    <property type="project" value="InterPro"/>
</dbReference>
<dbReference type="InterPro" id="IPR050773">
    <property type="entry name" value="CbxX/CfxQ_RuBisCO_ESX"/>
</dbReference>
<evidence type="ECO:0000256" key="2">
    <source>
        <dbReference type="ARBA" id="ARBA00010378"/>
    </source>
</evidence>
<dbReference type="InterPro" id="IPR041627">
    <property type="entry name" value="AAA_lid_6"/>
</dbReference>
<dbReference type="InterPro" id="IPR027417">
    <property type="entry name" value="P-loop_NTPase"/>
</dbReference>
<dbReference type="Gene3D" id="3.40.50.300">
    <property type="entry name" value="P-loop containing nucleotide triphosphate hydrolases"/>
    <property type="match status" value="1"/>
</dbReference>
<dbReference type="Pfam" id="PF00004">
    <property type="entry name" value="AAA"/>
    <property type="match status" value="1"/>
</dbReference>
<evidence type="ECO:0000313" key="8">
    <source>
        <dbReference type="EMBL" id="SBS79758.1"/>
    </source>
</evidence>
<feature type="coiled-coil region" evidence="6">
    <location>
        <begin position="306"/>
        <end position="346"/>
    </location>
</feature>
<gene>
    <name evidence="8" type="ORF">MHPYR_90108</name>
</gene>
<dbReference type="InterPro" id="IPR003959">
    <property type="entry name" value="ATPase_AAA_core"/>
</dbReference>
<keyword evidence="4" id="KW-0547">Nucleotide-binding</keyword>
<dbReference type="AlphaFoldDB" id="A0A1Y5PV16"/>
<dbReference type="InterPro" id="IPR000641">
    <property type="entry name" value="CbxX/CfxQ"/>
</dbReference>
<evidence type="ECO:0000259" key="7">
    <source>
        <dbReference type="SMART" id="SM00382"/>
    </source>
</evidence>
<dbReference type="InterPro" id="IPR049078">
    <property type="entry name" value="T7SS_EccA1-like_N"/>
</dbReference>
<sequence>MDNGVVTSRGRAARLDTDLVSRFATCCKALGLPVYDRRRPADMAAARRAFTELTRVAYDQCDAWTGLAATGCTTLDVLAAVVRTVDTTGVLQRRIELPAGALGFDYDTGLYLRFRATAGDDFRLAHAAALAIDGQFHSADQVVTEIRTRRPEWNEARWVEAALRSRAQRWSDVVKLLTPVVNDTGLDPLFAHAAKIALGVALARLGMFAPALSYLEEPEGPVAVAAVDGGLAKALSLRAYGDDDTAADVLQELYAANPGNEQVEHALSDPTFGIVTTTAARIDARTDPWDIGTEPTAEDFVDPDSRERKAALLEEAERELDEFIGLDEVKDQVSRLKSSVAMALRREERGLAVAQRTHHLVFAGPPGTGKTTIARVVAKIYCGLGLLKRENVREVHRADMIGQHIGETEAKTNAIIDSALDGVLFLDEAYALVATGAKNDFGLVAIDTLLARMENDRDRLVVIVAGYRADLDRFLDTNEGLRSRFTRSIVFPSYSAAELVEIAVAMAAKRDSVFESAARHSLEDLFAQLASSTTPDSTGVARRSLDIAGNGRFARNVVERSEEEREFRLDHTDLAGADFTDEQMMTITAADVRNAVVPLLRGLGLTVPAS</sequence>
<dbReference type="PANTHER" id="PTHR43392">
    <property type="entry name" value="AAA-TYPE ATPASE FAMILY PROTEIN / ANKYRIN REPEAT FAMILY PROTEIN"/>
    <property type="match status" value="1"/>
</dbReference>
<evidence type="ECO:0000256" key="1">
    <source>
        <dbReference type="ARBA" id="ARBA00004496"/>
    </source>
</evidence>
<dbReference type="Gene3D" id="1.10.8.60">
    <property type="match status" value="1"/>
</dbReference>
<dbReference type="PANTHER" id="PTHR43392:SF2">
    <property type="entry name" value="AAA-TYPE ATPASE FAMILY PROTEIN _ ANKYRIN REPEAT FAMILY PROTEIN"/>
    <property type="match status" value="1"/>
</dbReference>
<dbReference type="PRINTS" id="PR00819">
    <property type="entry name" value="CBXCFQXSUPER"/>
</dbReference>
<dbReference type="GO" id="GO:0005524">
    <property type="term" value="F:ATP binding"/>
    <property type="evidence" value="ECO:0007669"/>
    <property type="project" value="UniProtKB-KW"/>
</dbReference>
<feature type="domain" description="AAA+ ATPase" evidence="7">
    <location>
        <begin position="356"/>
        <end position="495"/>
    </location>
</feature>
<dbReference type="Pfam" id="PF17866">
    <property type="entry name" value="AAA_lid_6"/>
    <property type="match status" value="1"/>
</dbReference>